<dbReference type="SUPFAM" id="SSF55103">
    <property type="entry name" value="FAD-linked oxidases, C-terminal domain"/>
    <property type="match status" value="1"/>
</dbReference>
<dbReference type="GO" id="GO:0051536">
    <property type="term" value="F:iron-sulfur cluster binding"/>
    <property type="evidence" value="ECO:0007669"/>
    <property type="project" value="UniProtKB-KW"/>
</dbReference>
<dbReference type="PANTHER" id="PTHR11748">
    <property type="entry name" value="D-LACTATE DEHYDROGENASE"/>
    <property type="match status" value="1"/>
</dbReference>
<dbReference type="GO" id="GO:0008720">
    <property type="term" value="F:D-lactate dehydrogenase (NAD+) activity"/>
    <property type="evidence" value="ECO:0007669"/>
    <property type="project" value="TreeGrafter"/>
</dbReference>
<dbReference type="Gene3D" id="3.30.43.10">
    <property type="entry name" value="Uridine Diphospho-n-acetylenolpyruvylglucosamine Reductase, domain 2"/>
    <property type="match status" value="1"/>
</dbReference>
<evidence type="ECO:0000256" key="9">
    <source>
        <dbReference type="ARBA" id="ARBA00023014"/>
    </source>
</evidence>
<dbReference type="InterPro" id="IPR006094">
    <property type="entry name" value="Oxid_FAD_bind_N"/>
</dbReference>
<dbReference type="Proteomes" id="UP000054023">
    <property type="component" value="Unassembled WGS sequence"/>
</dbReference>
<gene>
    <name evidence="13" type="ORF">AVL63_10350</name>
    <name evidence="14" type="ORF">HNR24_002183</name>
</gene>
<dbReference type="Pfam" id="PF02913">
    <property type="entry name" value="FAD-oxidase_C"/>
    <property type="match status" value="1"/>
</dbReference>
<keyword evidence="7" id="KW-0560">Oxidoreductase</keyword>
<evidence type="ECO:0000313" key="15">
    <source>
        <dbReference type="Proteomes" id="UP000054023"/>
    </source>
</evidence>
<dbReference type="STRING" id="317018.AVL63_10350"/>
<dbReference type="InterPro" id="IPR016169">
    <property type="entry name" value="FAD-bd_PCMH_sub2"/>
</dbReference>
<evidence type="ECO:0000256" key="6">
    <source>
        <dbReference type="ARBA" id="ARBA00022946"/>
    </source>
</evidence>
<feature type="domain" description="4Fe-4S ferredoxin-type" evidence="11">
    <location>
        <begin position="541"/>
        <end position="572"/>
    </location>
</feature>
<evidence type="ECO:0000256" key="4">
    <source>
        <dbReference type="ARBA" id="ARBA00022723"/>
    </source>
</evidence>
<evidence type="ECO:0000256" key="3">
    <source>
        <dbReference type="ARBA" id="ARBA00022630"/>
    </source>
</evidence>
<evidence type="ECO:0000259" key="11">
    <source>
        <dbReference type="PROSITE" id="PS51379"/>
    </source>
</evidence>
<accession>A0A0W8IIS3</accession>
<reference evidence="13" key="1">
    <citation type="submission" date="2015-12" db="EMBL/GenBank/DDBJ databases">
        <authorList>
            <person name="Shamseldin A."/>
            <person name="Moawad H."/>
            <person name="Abd El-Rahim W.M."/>
            <person name="Sadowsky M.J."/>
        </authorList>
    </citation>
    <scope>NUCLEOTIDE SEQUENCE [LARGE SCALE GENOMIC DNA]</scope>
    <source>
        <strain evidence="13">CD08_7</strain>
    </source>
</reference>
<evidence type="ECO:0000313" key="16">
    <source>
        <dbReference type="Proteomes" id="UP000546252"/>
    </source>
</evidence>
<dbReference type="Gene3D" id="3.30.70.2740">
    <property type="match status" value="1"/>
</dbReference>
<dbReference type="PROSITE" id="PS51387">
    <property type="entry name" value="FAD_PCMH"/>
    <property type="match status" value="1"/>
</dbReference>
<protein>
    <recommendedName>
        <fullName evidence="10">D-lactate dehydrogenase (cytochrome)</fullName>
        <ecNumber evidence="10">1.1.2.4</ecNumber>
    </recommendedName>
</protein>
<keyword evidence="15" id="KW-1185">Reference proteome</keyword>
<dbReference type="Proteomes" id="UP000546252">
    <property type="component" value="Unassembled WGS sequence"/>
</dbReference>
<dbReference type="GO" id="GO:1903457">
    <property type="term" value="P:lactate catabolic process"/>
    <property type="evidence" value="ECO:0007669"/>
    <property type="project" value="TreeGrafter"/>
</dbReference>
<evidence type="ECO:0000256" key="2">
    <source>
        <dbReference type="ARBA" id="ARBA00008000"/>
    </source>
</evidence>
<dbReference type="Pfam" id="PF02754">
    <property type="entry name" value="CCG"/>
    <property type="match status" value="2"/>
</dbReference>
<dbReference type="InterPro" id="IPR036318">
    <property type="entry name" value="FAD-bd_PCMH-like_sf"/>
</dbReference>
<evidence type="ECO:0000256" key="10">
    <source>
        <dbReference type="ARBA" id="ARBA00038897"/>
    </source>
</evidence>
<dbReference type="AlphaFoldDB" id="A0A0W8IIS3"/>
<dbReference type="Pfam" id="PF13183">
    <property type="entry name" value="Fer4_8"/>
    <property type="match status" value="1"/>
</dbReference>
<dbReference type="Pfam" id="PF01565">
    <property type="entry name" value="FAD_binding_4"/>
    <property type="match status" value="1"/>
</dbReference>
<keyword evidence="3" id="KW-0285">Flavoprotein</keyword>
<dbReference type="Gene3D" id="1.10.1060.10">
    <property type="entry name" value="Alpha-helical ferredoxin"/>
    <property type="match status" value="1"/>
</dbReference>
<comment type="cofactor">
    <cofactor evidence="1">
        <name>FAD</name>
        <dbReference type="ChEBI" id="CHEBI:57692"/>
    </cofactor>
</comment>
<dbReference type="InterPro" id="IPR017896">
    <property type="entry name" value="4Fe4S_Fe-S-bd"/>
</dbReference>
<name>A0A0W8IIS3_9MICC</name>
<dbReference type="InterPro" id="IPR016166">
    <property type="entry name" value="FAD-bd_PCMH"/>
</dbReference>
<evidence type="ECO:0000313" key="13">
    <source>
        <dbReference type="EMBL" id="KUG59536.1"/>
    </source>
</evidence>
<dbReference type="Gene3D" id="3.30.465.10">
    <property type="match status" value="1"/>
</dbReference>
<dbReference type="SUPFAM" id="SSF56176">
    <property type="entry name" value="FAD-binding/transporter-associated domain-like"/>
    <property type="match status" value="1"/>
</dbReference>
<reference evidence="14 16" key="3">
    <citation type="submission" date="2020-08" db="EMBL/GenBank/DDBJ databases">
        <title>Sequencing the genomes of 1000 actinobacteria strains.</title>
        <authorList>
            <person name="Klenk H.-P."/>
        </authorList>
    </citation>
    <scope>NUCLEOTIDE SEQUENCE [LARGE SCALE GENOMIC DNA]</scope>
    <source>
        <strain evidence="14 16">DSM 19081</strain>
    </source>
</reference>
<dbReference type="GO" id="GO:0004458">
    <property type="term" value="F:D-lactate dehydrogenase (cytochrome) activity"/>
    <property type="evidence" value="ECO:0007669"/>
    <property type="project" value="UniProtKB-EC"/>
</dbReference>
<dbReference type="EC" id="1.1.2.4" evidence="10"/>
<dbReference type="InterPro" id="IPR004017">
    <property type="entry name" value="Cys_rich_dom"/>
</dbReference>
<dbReference type="GO" id="GO:0071949">
    <property type="term" value="F:FAD binding"/>
    <property type="evidence" value="ECO:0007669"/>
    <property type="project" value="InterPro"/>
</dbReference>
<reference evidence="15" key="2">
    <citation type="submission" date="2015-12" db="EMBL/GenBank/DDBJ databases">
        <authorList>
            <person name="Nair G.R."/>
            <person name="Kaur G."/>
            <person name="Mayilraj S."/>
        </authorList>
    </citation>
    <scope>NUCLEOTIDE SEQUENCE [LARGE SCALE GENOMIC DNA]</scope>
    <source>
        <strain evidence="15">CD08_7</strain>
    </source>
</reference>
<evidence type="ECO:0000256" key="5">
    <source>
        <dbReference type="ARBA" id="ARBA00022827"/>
    </source>
</evidence>
<evidence type="ECO:0000259" key="12">
    <source>
        <dbReference type="PROSITE" id="PS51387"/>
    </source>
</evidence>
<dbReference type="PROSITE" id="PS51379">
    <property type="entry name" value="4FE4S_FER_2"/>
    <property type="match status" value="1"/>
</dbReference>
<dbReference type="InterPro" id="IPR017900">
    <property type="entry name" value="4Fe4S_Fe_S_CS"/>
</dbReference>
<keyword evidence="9" id="KW-0411">Iron-sulfur</keyword>
<dbReference type="InterPro" id="IPR009051">
    <property type="entry name" value="Helical_ferredxn"/>
</dbReference>
<keyword evidence="8" id="KW-0408">Iron</keyword>
<evidence type="ECO:0000313" key="14">
    <source>
        <dbReference type="EMBL" id="MBA8922250.1"/>
    </source>
</evidence>
<evidence type="ECO:0000256" key="8">
    <source>
        <dbReference type="ARBA" id="ARBA00023004"/>
    </source>
</evidence>
<dbReference type="SUPFAM" id="SSF46548">
    <property type="entry name" value="alpha-helical ferredoxin"/>
    <property type="match status" value="1"/>
</dbReference>
<feature type="domain" description="FAD-binding PCMH-type" evidence="12">
    <location>
        <begin position="47"/>
        <end position="275"/>
    </location>
</feature>
<dbReference type="InterPro" id="IPR004113">
    <property type="entry name" value="FAD-bd_oxidored_4_C"/>
</dbReference>
<dbReference type="EMBL" id="JACJIH010000001">
    <property type="protein sequence ID" value="MBA8922250.1"/>
    <property type="molecule type" value="Genomic_DNA"/>
</dbReference>
<proteinExistence type="inferred from homology"/>
<keyword evidence="4" id="KW-0479">Metal-binding</keyword>
<keyword evidence="6" id="KW-0809">Transit peptide</keyword>
<dbReference type="GO" id="GO:0046872">
    <property type="term" value="F:metal ion binding"/>
    <property type="evidence" value="ECO:0007669"/>
    <property type="project" value="UniProtKB-KW"/>
</dbReference>
<dbReference type="InterPro" id="IPR016167">
    <property type="entry name" value="FAD-bd_PCMH_sub1"/>
</dbReference>
<dbReference type="EMBL" id="LQBM01000002">
    <property type="protein sequence ID" value="KUG59536.1"/>
    <property type="molecule type" value="Genomic_DNA"/>
</dbReference>
<sequence length="959" mass="102949">MSPALRTPLSTLAETPAGLVDTLRSVVGEVGVRATDRLASAHDASHYLMTPQAVVRPNSITEVAGLLRAAHRVGAAVTFRSGGTSLSGQAVTENVLVDVRRHFGSIEVLDDGARVRCGAGAVLRQVNARLQRHGRKLGPDPASEIACTIGGIVANNSSGMACGIEANTYKTLDSSVFVLPSGTVVDTSQADAGPELATAEPELYAGLVALRDELRADAESVRRINQLYSIKNTMGYGVNSFLDHTEPVRILEHLVIGSEGTLAFLAEATFRTVKIRPHAATGLLIFPDLARATASLPELVAAKLVTVELMDATSLRVSQRDPKSPEEITTLTVKDHCALLVEFQEADEPALQARLDSAADLWTRLPLTIPAQLTTDAGRRAAFWHTRKGLFTAVAGNRPQGTTALLEDIAVPVERLGETCEALNQLFAKHGYDDAVIFGHAKDGNIHFMVTESFGAGPATDVDRYAAFTEDMVECVLARGGTLKAEHGTGRIMAPFVRRQVGDQLYSVMQRVKALVDPQQMLNPGVLLTEDAQAHLKHLKTSPAVEEEVDRCVECGYCEPVCPSRRLTTTPRERIVLRREIARAEAAGDETLARTLREEYQYDALETCAADGMCETACPVFINTGDLVRRLREETSSAPQQRAWRAAAAHWGFATQAGSLALSAAGAVPAALPRVGSNMARSILGHEGVPGWTADLPGGGQRRLVLRDPQAEAVWFSSCTQTMFGSPDEQQETRSCRGVGEAFQRLCEVAGVRLRTPESIPALCCGTPWKSKGMSAGYEHMRRAVSDALWEASDGGRLPVVSDASSCTEGLEVLIASSGLRERRIQVLDAITFTADRLLPALRARGTVLAQPISSLTLHPTCSSTRLGVNYALDELAHAVASEVHVPEAWDCCAFAGDRGMLHPELTESATRAHAVEVNDLKAAAHASTNRTCEIGMTRATGQPYRHILELLASALPPR</sequence>
<keyword evidence="5" id="KW-0274">FAD</keyword>
<dbReference type="PROSITE" id="PS00198">
    <property type="entry name" value="4FE4S_FER_1"/>
    <property type="match status" value="1"/>
</dbReference>
<dbReference type="InterPro" id="IPR016164">
    <property type="entry name" value="FAD-linked_Oxase-like_C"/>
</dbReference>
<dbReference type="OrthoDB" id="9770306at2"/>
<evidence type="ECO:0000256" key="1">
    <source>
        <dbReference type="ARBA" id="ARBA00001974"/>
    </source>
</evidence>
<organism evidence="13 15">
    <name type="scientific">Nesterenkonia jeotgali</name>
    <dbReference type="NCBI Taxonomy" id="317018"/>
    <lineage>
        <taxon>Bacteria</taxon>
        <taxon>Bacillati</taxon>
        <taxon>Actinomycetota</taxon>
        <taxon>Actinomycetes</taxon>
        <taxon>Micrococcales</taxon>
        <taxon>Micrococcaceae</taxon>
        <taxon>Nesterenkonia</taxon>
    </lineage>
</organism>
<comment type="caution">
    <text evidence="13">The sequence shown here is derived from an EMBL/GenBank/DDBJ whole genome shotgun (WGS) entry which is preliminary data.</text>
</comment>
<dbReference type="PANTHER" id="PTHR11748:SF111">
    <property type="entry name" value="D-LACTATE DEHYDROGENASE, MITOCHONDRIAL-RELATED"/>
    <property type="match status" value="1"/>
</dbReference>
<evidence type="ECO:0000256" key="7">
    <source>
        <dbReference type="ARBA" id="ARBA00023002"/>
    </source>
</evidence>
<dbReference type="RefSeq" id="WP_058887770.1">
    <property type="nucleotide sequence ID" value="NZ_BAAAKT010000004.1"/>
</dbReference>
<comment type="similarity">
    <text evidence="2">Belongs to the FAD-binding oxidoreductase/transferase type 4 family.</text>
</comment>